<sequence length="297" mass="33900">MKSKVLKIIILWAAFSSSFFFSFAQPKVGQKAPDFKIEDPNGKIIRLSDLSDKIVLLDFWASWCMPCRQVNPEIVALYHKYHDKGFEIFSVSLDTKKEAWLNAIKKDQLSWPFHGSDLKGWENEVAELYDISGIPATFLIDEKGIIIGTDLDEYDLDKKLNFLFNEQVQFYPQTAAGKLFFTAKAKYQIEDLKGNVLLKGKSEEVDITGLAASEYLIRYEGKSSLFLKKVNDQALVTFYPQRVDDQITLSKNANFEIYNQRGKLIKKGSGEVIMVQDLSSGNYYISLEGTVNTFFKK</sequence>
<evidence type="ECO:0000256" key="2">
    <source>
        <dbReference type="ARBA" id="ARBA00022748"/>
    </source>
</evidence>
<dbReference type="Gene3D" id="3.40.30.10">
    <property type="entry name" value="Glutaredoxin"/>
    <property type="match status" value="1"/>
</dbReference>
<dbReference type="PANTHER" id="PTHR42852:SF6">
    <property type="entry name" value="THIOL:DISULFIDE INTERCHANGE PROTEIN DSBE"/>
    <property type="match status" value="1"/>
</dbReference>
<dbReference type="GO" id="GO:0017004">
    <property type="term" value="P:cytochrome complex assembly"/>
    <property type="evidence" value="ECO:0007669"/>
    <property type="project" value="UniProtKB-KW"/>
</dbReference>
<feature type="signal peptide" evidence="5">
    <location>
        <begin position="1"/>
        <end position="24"/>
    </location>
</feature>
<dbReference type="PROSITE" id="PS51352">
    <property type="entry name" value="THIOREDOXIN_2"/>
    <property type="match status" value="1"/>
</dbReference>
<keyword evidence="4" id="KW-0676">Redox-active center</keyword>
<keyword evidence="8" id="KW-1185">Reference proteome</keyword>
<gene>
    <name evidence="7" type="ORF">MYP_1374</name>
</gene>
<evidence type="ECO:0000256" key="3">
    <source>
        <dbReference type="ARBA" id="ARBA00023157"/>
    </source>
</evidence>
<dbReference type="Pfam" id="PF00578">
    <property type="entry name" value="AhpC-TSA"/>
    <property type="match status" value="1"/>
</dbReference>
<keyword evidence="5" id="KW-0732">Signal</keyword>
<keyword evidence="3" id="KW-1015">Disulfide bond</keyword>
<dbReference type="eggNOG" id="COG0526">
    <property type="taxonomic scope" value="Bacteria"/>
</dbReference>
<dbReference type="GO" id="GO:0016209">
    <property type="term" value="F:antioxidant activity"/>
    <property type="evidence" value="ECO:0007669"/>
    <property type="project" value="InterPro"/>
</dbReference>
<evidence type="ECO:0000313" key="7">
    <source>
        <dbReference type="EMBL" id="GAL84146.1"/>
    </source>
</evidence>
<organism evidence="7 8">
    <name type="scientific">Sporocytophaga myxococcoides</name>
    <dbReference type="NCBI Taxonomy" id="153721"/>
    <lineage>
        <taxon>Bacteria</taxon>
        <taxon>Pseudomonadati</taxon>
        <taxon>Bacteroidota</taxon>
        <taxon>Cytophagia</taxon>
        <taxon>Cytophagales</taxon>
        <taxon>Cytophagaceae</taxon>
        <taxon>Sporocytophaga</taxon>
    </lineage>
</organism>
<evidence type="ECO:0000259" key="6">
    <source>
        <dbReference type="PROSITE" id="PS51352"/>
    </source>
</evidence>
<keyword evidence="2" id="KW-0201">Cytochrome c-type biogenesis</keyword>
<dbReference type="InterPro" id="IPR036249">
    <property type="entry name" value="Thioredoxin-like_sf"/>
</dbReference>
<accession>A0A098LB16</accession>
<protein>
    <submittedName>
        <fullName evidence="7">Redoxin family protein</fullName>
    </submittedName>
</protein>
<feature type="domain" description="Thioredoxin" evidence="6">
    <location>
        <begin position="26"/>
        <end position="168"/>
    </location>
</feature>
<dbReference type="InterPro" id="IPR013766">
    <property type="entry name" value="Thioredoxin_domain"/>
</dbReference>
<evidence type="ECO:0000256" key="1">
    <source>
        <dbReference type="ARBA" id="ARBA00004196"/>
    </source>
</evidence>
<dbReference type="CDD" id="cd02966">
    <property type="entry name" value="TlpA_like_family"/>
    <property type="match status" value="1"/>
</dbReference>
<dbReference type="Proteomes" id="UP000030185">
    <property type="component" value="Unassembled WGS sequence"/>
</dbReference>
<comment type="subcellular location">
    <subcellularLocation>
        <location evidence="1">Cell envelope</location>
    </subcellularLocation>
</comment>
<dbReference type="AlphaFoldDB" id="A0A098LB16"/>
<dbReference type="GO" id="GO:0016491">
    <property type="term" value="F:oxidoreductase activity"/>
    <property type="evidence" value="ECO:0007669"/>
    <property type="project" value="InterPro"/>
</dbReference>
<dbReference type="SUPFAM" id="SSF52833">
    <property type="entry name" value="Thioredoxin-like"/>
    <property type="match status" value="1"/>
</dbReference>
<dbReference type="EMBL" id="BBLT01000002">
    <property type="protein sequence ID" value="GAL84146.1"/>
    <property type="molecule type" value="Genomic_DNA"/>
</dbReference>
<feature type="chain" id="PRO_5001937297" evidence="5">
    <location>
        <begin position="25"/>
        <end position="297"/>
    </location>
</feature>
<name>A0A098LB16_9BACT</name>
<proteinExistence type="predicted"/>
<reference evidence="7 8" key="1">
    <citation type="submission" date="2014-09" db="EMBL/GenBank/DDBJ databases">
        <title>Sporocytophaga myxococcoides PG-01 genome sequencing.</title>
        <authorList>
            <person name="Liu L."/>
            <person name="Gao P.J."/>
            <person name="Chen G.J."/>
            <person name="Wang L.S."/>
        </authorList>
    </citation>
    <scope>NUCLEOTIDE SEQUENCE [LARGE SCALE GENOMIC DNA]</scope>
    <source>
        <strain evidence="7 8">PG-01</strain>
    </source>
</reference>
<dbReference type="InterPro" id="IPR050553">
    <property type="entry name" value="Thioredoxin_ResA/DsbE_sf"/>
</dbReference>
<evidence type="ECO:0000256" key="5">
    <source>
        <dbReference type="SAM" id="SignalP"/>
    </source>
</evidence>
<dbReference type="InterPro" id="IPR000866">
    <property type="entry name" value="AhpC/TSA"/>
</dbReference>
<dbReference type="PANTHER" id="PTHR42852">
    <property type="entry name" value="THIOL:DISULFIDE INTERCHANGE PROTEIN DSBE"/>
    <property type="match status" value="1"/>
</dbReference>
<evidence type="ECO:0000256" key="4">
    <source>
        <dbReference type="ARBA" id="ARBA00023284"/>
    </source>
</evidence>
<dbReference type="GO" id="GO:0030313">
    <property type="term" value="C:cell envelope"/>
    <property type="evidence" value="ECO:0007669"/>
    <property type="project" value="UniProtKB-SubCell"/>
</dbReference>
<comment type="caution">
    <text evidence="7">The sequence shown here is derived from an EMBL/GenBank/DDBJ whole genome shotgun (WGS) entry which is preliminary data.</text>
</comment>
<evidence type="ECO:0000313" key="8">
    <source>
        <dbReference type="Proteomes" id="UP000030185"/>
    </source>
</evidence>
<dbReference type="STRING" id="153721.MYP_1374"/>